<evidence type="ECO:0000259" key="5">
    <source>
        <dbReference type="PROSITE" id="PS50086"/>
    </source>
</evidence>
<dbReference type="EMBL" id="JABAHT010000042">
    <property type="protein sequence ID" value="KAF4668129.1"/>
    <property type="molecule type" value="Genomic_DNA"/>
</dbReference>
<evidence type="ECO:0000256" key="1">
    <source>
        <dbReference type="ARBA" id="ARBA00004123"/>
    </source>
</evidence>
<comment type="caution">
    <text evidence="6">The sequence shown here is derived from an EMBL/GenBank/DDBJ whole genome shotgun (WGS) entry which is preliminary data.</text>
</comment>
<dbReference type="OrthoDB" id="294251at2759"/>
<evidence type="ECO:0000256" key="4">
    <source>
        <dbReference type="ARBA" id="ARBA00023242"/>
    </source>
</evidence>
<accession>A0A7J6M9D3</accession>
<dbReference type="InterPro" id="IPR036603">
    <property type="entry name" value="RBP11-like"/>
</dbReference>
<evidence type="ECO:0000256" key="3">
    <source>
        <dbReference type="ARBA" id="ARBA00023163"/>
    </source>
</evidence>
<dbReference type="Pfam" id="PF00566">
    <property type="entry name" value="RabGAP-TBC"/>
    <property type="match status" value="1"/>
</dbReference>
<dbReference type="HAMAP" id="MF_00261">
    <property type="entry name" value="RNApol_arch_Rpo11"/>
    <property type="match status" value="1"/>
</dbReference>
<dbReference type="Gene3D" id="3.30.1360.10">
    <property type="entry name" value="RNA polymerase, RBP11-like subunit"/>
    <property type="match status" value="1"/>
</dbReference>
<comment type="subcellular location">
    <subcellularLocation>
        <location evidence="1">Nucleus</location>
    </subcellularLocation>
</comment>
<dbReference type="GO" id="GO:0031267">
    <property type="term" value="F:small GTPase binding"/>
    <property type="evidence" value="ECO:0007669"/>
    <property type="project" value="TreeGrafter"/>
</dbReference>
<dbReference type="Pfam" id="PF13656">
    <property type="entry name" value="RNA_pol_L_2"/>
    <property type="match status" value="1"/>
</dbReference>
<dbReference type="GO" id="GO:0005096">
    <property type="term" value="F:GTPase activator activity"/>
    <property type="evidence" value="ECO:0007669"/>
    <property type="project" value="TreeGrafter"/>
</dbReference>
<keyword evidence="4" id="KW-0539">Nucleus</keyword>
<protein>
    <submittedName>
        <fullName evidence="6">Rab GTPase-activating protein 1</fullName>
    </submittedName>
</protein>
<dbReference type="GO" id="GO:0005634">
    <property type="term" value="C:nucleus"/>
    <property type="evidence" value="ECO:0007669"/>
    <property type="project" value="UniProtKB-SubCell"/>
</dbReference>
<dbReference type="InterPro" id="IPR033898">
    <property type="entry name" value="RNAP_AC19"/>
</dbReference>
<dbReference type="GO" id="GO:0046983">
    <property type="term" value="F:protein dimerization activity"/>
    <property type="evidence" value="ECO:0007669"/>
    <property type="project" value="InterPro"/>
</dbReference>
<dbReference type="PROSITE" id="PS01154">
    <property type="entry name" value="RNA_POL_L_13KD"/>
    <property type="match status" value="1"/>
</dbReference>
<dbReference type="GO" id="GO:0006351">
    <property type="term" value="P:DNA-templated transcription"/>
    <property type="evidence" value="ECO:0007669"/>
    <property type="project" value="InterPro"/>
</dbReference>
<dbReference type="Gene3D" id="1.10.472.80">
    <property type="entry name" value="Ypt/Rab-GAP domain of gyp1p, domain 3"/>
    <property type="match status" value="1"/>
</dbReference>
<evidence type="ECO:0000313" key="7">
    <source>
        <dbReference type="Proteomes" id="UP000570595"/>
    </source>
</evidence>
<evidence type="ECO:0000313" key="6">
    <source>
        <dbReference type="EMBL" id="KAF4668129.1"/>
    </source>
</evidence>
<sequence length="407" mass="46715">MSSKESTEDLCGTYQLKNEDHTLGNSVRYVLSKNPKVDFAGYSVPHPNEPFVNIRVQTYPGTTADDAMIWALEELDVMFNTIQKKNLHNYLSEKNAEEVIARVKSWADYLPESSACEVGKFCDEPELVRIFERDAERTYVTPDRTSSTDPAVVEKHNACKKRIEERQRRHIDTLRMAAVETQDYHQGMGYIAAFLGLFLSPEEAAGVVLALHRSEKHSAGYFKGAPQAFLADCRVFGELMQKRMPQLHAHLSSKGVLPEMYCSKWFIGLGLHVLPFEALLDFYELYFEHGVEGYLFKFALMYMQTFESILMECKDTHSVMTILRAEDPACDWKLPKQLAELEEKDKVFEKIVNDALSIDLAEFDLPKMRAERRAQVAAEVERAKQREQELKDMYGDDEIVFSDEEDD</sequence>
<dbReference type="PANTHER" id="PTHR47219:SF20">
    <property type="entry name" value="TBC1 DOMAIN FAMILY MEMBER 2B"/>
    <property type="match status" value="1"/>
</dbReference>
<name>A0A7J6M9D3_PEROL</name>
<keyword evidence="3" id="KW-0804">Transcription</keyword>
<dbReference type="GO" id="GO:0003899">
    <property type="term" value="F:DNA-directed RNA polymerase activity"/>
    <property type="evidence" value="ECO:0007669"/>
    <property type="project" value="InterPro"/>
</dbReference>
<gene>
    <name evidence="6" type="primary">RABGAP1</name>
    <name evidence="6" type="ORF">FOZ61_007096</name>
</gene>
<dbReference type="InterPro" id="IPR000195">
    <property type="entry name" value="Rab-GAP-TBC_dom"/>
</dbReference>
<dbReference type="CDD" id="cd07029">
    <property type="entry name" value="RNAP_I_III_AC19"/>
    <property type="match status" value="1"/>
</dbReference>
<dbReference type="GO" id="GO:0000428">
    <property type="term" value="C:DNA-directed RNA polymerase complex"/>
    <property type="evidence" value="ECO:0007669"/>
    <property type="project" value="UniProtKB-KW"/>
</dbReference>
<dbReference type="InterPro" id="IPR035969">
    <property type="entry name" value="Rab-GAP_TBC_sf"/>
</dbReference>
<dbReference type="SUPFAM" id="SSF55257">
    <property type="entry name" value="RBP11-like subunits of RNA polymerase"/>
    <property type="match status" value="1"/>
</dbReference>
<dbReference type="InterPro" id="IPR022905">
    <property type="entry name" value="Rpo11-like"/>
</dbReference>
<proteinExistence type="inferred from homology"/>
<dbReference type="PROSITE" id="PS50086">
    <property type="entry name" value="TBC_RABGAP"/>
    <property type="match status" value="1"/>
</dbReference>
<dbReference type="InterPro" id="IPR050302">
    <property type="entry name" value="Rab_GAP_TBC_domain"/>
</dbReference>
<evidence type="ECO:0000256" key="2">
    <source>
        <dbReference type="ARBA" id="ARBA00022478"/>
    </source>
</evidence>
<dbReference type="SMART" id="SM00164">
    <property type="entry name" value="TBC"/>
    <property type="match status" value="1"/>
</dbReference>
<dbReference type="InterPro" id="IPR008193">
    <property type="entry name" value="RNA_pol_Rpb11_13-16kDa_CS"/>
</dbReference>
<dbReference type="InterPro" id="IPR009025">
    <property type="entry name" value="RBP11-like_dimer"/>
</dbReference>
<dbReference type="Proteomes" id="UP000570595">
    <property type="component" value="Unassembled WGS sequence"/>
</dbReference>
<keyword evidence="2" id="KW-0240">DNA-directed RNA polymerase</keyword>
<reference evidence="6 7" key="1">
    <citation type="submission" date="2020-04" db="EMBL/GenBank/DDBJ databases">
        <title>Perkinsus olseni comparative genomics.</title>
        <authorList>
            <person name="Bogema D.R."/>
        </authorList>
    </citation>
    <scope>NUCLEOTIDE SEQUENCE [LARGE SCALE GENOMIC DNA]</scope>
    <source>
        <strain evidence="6">ATCC PRA-179</strain>
    </source>
</reference>
<dbReference type="AlphaFoldDB" id="A0A7J6M9D3"/>
<feature type="domain" description="Rab-GAP TBC" evidence="5">
    <location>
        <begin position="96"/>
        <end position="290"/>
    </location>
</feature>
<organism evidence="6 7">
    <name type="scientific">Perkinsus olseni</name>
    <name type="common">Perkinsus atlanticus</name>
    <dbReference type="NCBI Taxonomy" id="32597"/>
    <lineage>
        <taxon>Eukaryota</taxon>
        <taxon>Sar</taxon>
        <taxon>Alveolata</taxon>
        <taxon>Perkinsozoa</taxon>
        <taxon>Perkinsea</taxon>
        <taxon>Perkinsida</taxon>
        <taxon>Perkinsidae</taxon>
        <taxon>Perkinsus</taxon>
    </lineage>
</organism>
<dbReference type="PANTHER" id="PTHR47219">
    <property type="entry name" value="RAB GTPASE-ACTIVATING PROTEIN 1-LIKE"/>
    <property type="match status" value="1"/>
</dbReference>
<dbReference type="GO" id="GO:0003677">
    <property type="term" value="F:DNA binding"/>
    <property type="evidence" value="ECO:0007669"/>
    <property type="project" value="InterPro"/>
</dbReference>
<dbReference type="SUPFAM" id="SSF47923">
    <property type="entry name" value="Ypt/Rab-GAP domain of gyp1p"/>
    <property type="match status" value="2"/>
</dbReference>